<organism evidence="1 2">
    <name type="scientific">Brachionus plicatilis</name>
    <name type="common">Marine rotifer</name>
    <name type="synonym">Brachionus muelleri</name>
    <dbReference type="NCBI Taxonomy" id="10195"/>
    <lineage>
        <taxon>Eukaryota</taxon>
        <taxon>Metazoa</taxon>
        <taxon>Spiralia</taxon>
        <taxon>Gnathifera</taxon>
        <taxon>Rotifera</taxon>
        <taxon>Eurotatoria</taxon>
        <taxon>Monogononta</taxon>
        <taxon>Pseudotrocha</taxon>
        <taxon>Ploima</taxon>
        <taxon>Brachionidae</taxon>
        <taxon>Brachionus</taxon>
    </lineage>
</organism>
<accession>A0A3M7Q376</accession>
<evidence type="ECO:0000313" key="1">
    <source>
        <dbReference type="EMBL" id="RNA05733.1"/>
    </source>
</evidence>
<evidence type="ECO:0000313" key="2">
    <source>
        <dbReference type="Proteomes" id="UP000276133"/>
    </source>
</evidence>
<sequence length="97" mass="11592">MQFNCFDPYCETIFFVCFLQKKSFSFSTFPKNLNYDFKGDFPGRHLMSIGSKNREFSNDNLGEYFLYCYGASTTTKKKYDILVLLHQFNISFEFKKY</sequence>
<comment type="caution">
    <text evidence="1">The sequence shown here is derived from an EMBL/GenBank/DDBJ whole genome shotgun (WGS) entry which is preliminary data.</text>
</comment>
<gene>
    <name evidence="1" type="ORF">BpHYR1_019573</name>
</gene>
<dbReference type="Proteomes" id="UP000276133">
    <property type="component" value="Unassembled WGS sequence"/>
</dbReference>
<proteinExistence type="predicted"/>
<dbReference type="AlphaFoldDB" id="A0A3M7Q376"/>
<keyword evidence="2" id="KW-1185">Reference proteome</keyword>
<reference evidence="1 2" key="1">
    <citation type="journal article" date="2018" name="Sci. Rep.">
        <title>Genomic signatures of local adaptation to the degree of environmental predictability in rotifers.</title>
        <authorList>
            <person name="Franch-Gras L."/>
            <person name="Hahn C."/>
            <person name="Garcia-Roger E.M."/>
            <person name="Carmona M.J."/>
            <person name="Serra M."/>
            <person name="Gomez A."/>
        </authorList>
    </citation>
    <scope>NUCLEOTIDE SEQUENCE [LARGE SCALE GENOMIC DNA]</scope>
    <source>
        <strain evidence="1">HYR1</strain>
    </source>
</reference>
<dbReference type="EMBL" id="REGN01007624">
    <property type="protein sequence ID" value="RNA05733.1"/>
    <property type="molecule type" value="Genomic_DNA"/>
</dbReference>
<name>A0A3M7Q376_BRAPC</name>
<protein>
    <submittedName>
        <fullName evidence="1">Uncharacterized protein</fullName>
    </submittedName>
</protein>